<keyword evidence="1" id="KW-1133">Transmembrane helix</keyword>
<keyword evidence="1" id="KW-0472">Membrane</keyword>
<evidence type="ECO:0000313" key="3">
    <source>
        <dbReference type="Proteomes" id="UP000323000"/>
    </source>
</evidence>
<sequence length="199" mass="22288">MLNLALPDAISPVRFSVLLQLEMKEAKFNSLGLGFFTFYWLILVVLLNGNRYLEHLSGLVRGNGEILSQVVSSQAWLKSSLVWNSETNGNQANMATSAKITNPIKDSYPFARALEDPHNPRPLINDLIGDTSGLGPFKLEDLQDCEYKFMSKYVKVGSIKNEEVPVEIVNLQQRKMKESATIQSEETPYGVVVIICNHK</sequence>
<gene>
    <name evidence="2" type="ORF">EZV62_018437</name>
</gene>
<accession>A0A5C7HJT2</accession>
<evidence type="ECO:0000313" key="2">
    <source>
        <dbReference type="EMBL" id="TXG57124.1"/>
    </source>
</evidence>
<organism evidence="2 3">
    <name type="scientific">Acer yangbiense</name>
    <dbReference type="NCBI Taxonomy" id="1000413"/>
    <lineage>
        <taxon>Eukaryota</taxon>
        <taxon>Viridiplantae</taxon>
        <taxon>Streptophyta</taxon>
        <taxon>Embryophyta</taxon>
        <taxon>Tracheophyta</taxon>
        <taxon>Spermatophyta</taxon>
        <taxon>Magnoliopsida</taxon>
        <taxon>eudicotyledons</taxon>
        <taxon>Gunneridae</taxon>
        <taxon>Pentapetalae</taxon>
        <taxon>rosids</taxon>
        <taxon>malvids</taxon>
        <taxon>Sapindales</taxon>
        <taxon>Sapindaceae</taxon>
        <taxon>Hippocastanoideae</taxon>
        <taxon>Acereae</taxon>
        <taxon>Acer</taxon>
    </lineage>
</organism>
<dbReference type="Proteomes" id="UP000323000">
    <property type="component" value="Chromosome 8"/>
</dbReference>
<comment type="caution">
    <text evidence="2">The sequence shown here is derived from an EMBL/GenBank/DDBJ whole genome shotgun (WGS) entry which is preliminary data.</text>
</comment>
<dbReference type="AlphaFoldDB" id="A0A5C7HJT2"/>
<evidence type="ECO:0000256" key="1">
    <source>
        <dbReference type="SAM" id="Phobius"/>
    </source>
</evidence>
<protein>
    <submittedName>
        <fullName evidence="2">Uncharacterized protein</fullName>
    </submittedName>
</protein>
<dbReference type="OrthoDB" id="547796at2759"/>
<reference evidence="3" key="1">
    <citation type="journal article" date="2019" name="Gigascience">
        <title>De novo genome assembly of the endangered Acer yangbiense, a plant species with extremely small populations endemic to Yunnan Province, China.</title>
        <authorList>
            <person name="Yang J."/>
            <person name="Wariss H.M."/>
            <person name="Tao L."/>
            <person name="Zhang R."/>
            <person name="Yun Q."/>
            <person name="Hollingsworth P."/>
            <person name="Dao Z."/>
            <person name="Luo G."/>
            <person name="Guo H."/>
            <person name="Ma Y."/>
            <person name="Sun W."/>
        </authorList>
    </citation>
    <scope>NUCLEOTIDE SEQUENCE [LARGE SCALE GENOMIC DNA]</scope>
    <source>
        <strain evidence="3">cv. Malutang</strain>
    </source>
</reference>
<feature type="transmembrane region" description="Helical" evidence="1">
    <location>
        <begin position="28"/>
        <end position="47"/>
    </location>
</feature>
<keyword evidence="3" id="KW-1185">Reference proteome</keyword>
<keyword evidence="1" id="KW-0812">Transmembrane</keyword>
<dbReference type="EMBL" id="VAHF01000008">
    <property type="protein sequence ID" value="TXG57124.1"/>
    <property type="molecule type" value="Genomic_DNA"/>
</dbReference>
<name>A0A5C7HJT2_9ROSI</name>
<proteinExistence type="predicted"/>